<reference evidence="2 3" key="1">
    <citation type="submission" date="2012-05" db="EMBL/GenBank/DDBJ databases">
        <authorList>
            <person name="Harkins D.M."/>
            <person name="Madupu R."/>
            <person name="Durkin A.S."/>
            <person name="Torralba M."/>
            <person name="Methe B."/>
            <person name="Sutton G.G."/>
            <person name="Nelson K.E."/>
        </authorList>
    </citation>
    <scope>NUCLEOTIDE SEQUENCE [LARGE SCALE GENOMIC DNA]</scope>
    <source>
        <strain evidence="2 3">F0490</strain>
    </source>
</reference>
<dbReference type="EMBL" id="AKFS01000166">
    <property type="protein sequence ID" value="EJF45750.1"/>
    <property type="molecule type" value="Genomic_DNA"/>
</dbReference>
<evidence type="ECO:0000313" key="2">
    <source>
        <dbReference type="EMBL" id="EJF45750.1"/>
    </source>
</evidence>
<proteinExistence type="predicted"/>
<feature type="compositionally biased region" description="Low complexity" evidence="1">
    <location>
        <begin position="18"/>
        <end position="33"/>
    </location>
</feature>
<dbReference type="AlphaFoldDB" id="J1HIR5"/>
<feature type="region of interest" description="Disordered" evidence="1">
    <location>
        <begin position="1"/>
        <end position="33"/>
    </location>
</feature>
<organism evidence="2 3">
    <name type="scientific">Schaalia georgiae F0490</name>
    <dbReference type="NCBI Taxonomy" id="1125717"/>
    <lineage>
        <taxon>Bacteria</taxon>
        <taxon>Bacillati</taxon>
        <taxon>Actinomycetota</taxon>
        <taxon>Actinomycetes</taxon>
        <taxon>Actinomycetales</taxon>
        <taxon>Actinomycetaceae</taxon>
        <taxon>Schaalia</taxon>
    </lineage>
</organism>
<gene>
    <name evidence="2" type="ORF">HMPREF1317_1517</name>
</gene>
<protein>
    <submittedName>
        <fullName evidence="2">Uncharacterized protein</fullName>
    </submittedName>
</protein>
<sequence length="81" mass="7857">MSAKEISPLVGRDPPETEQPTTPSEVSSALPQGAAIGTFGGPIGIAAGTIIGGIIGGIAGSSFGSAVSDFAKGALDFIFHG</sequence>
<evidence type="ECO:0000313" key="3">
    <source>
        <dbReference type="Proteomes" id="UP000004578"/>
    </source>
</evidence>
<accession>J1HIR5</accession>
<evidence type="ECO:0000256" key="1">
    <source>
        <dbReference type="SAM" id="MobiDB-lite"/>
    </source>
</evidence>
<dbReference type="Proteomes" id="UP000004578">
    <property type="component" value="Unassembled WGS sequence"/>
</dbReference>
<keyword evidence="3" id="KW-1185">Reference proteome</keyword>
<name>J1HIR5_9ACTO</name>
<comment type="caution">
    <text evidence="2">The sequence shown here is derived from an EMBL/GenBank/DDBJ whole genome shotgun (WGS) entry which is preliminary data.</text>
</comment>